<dbReference type="AlphaFoldDB" id="X6L9M5"/>
<evidence type="ECO:0000313" key="1">
    <source>
        <dbReference type="EMBL" id="ETN98060.1"/>
    </source>
</evidence>
<protein>
    <submittedName>
        <fullName evidence="1">Uncharacterized protein</fullName>
    </submittedName>
</protein>
<gene>
    <name evidence="1" type="ORF">RFI_39462</name>
</gene>
<organism evidence="1 2">
    <name type="scientific">Reticulomyxa filosa</name>
    <dbReference type="NCBI Taxonomy" id="46433"/>
    <lineage>
        <taxon>Eukaryota</taxon>
        <taxon>Sar</taxon>
        <taxon>Rhizaria</taxon>
        <taxon>Retaria</taxon>
        <taxon>Foraminifera</taxon>
        <taxon>Monothalamids</taxon>
        <taxon>Reticulomyxidae</taxon>
        <taxon>Reticulomyxa</taxon>
    </lineage>
</organism>
<sequence>MPSSFMGRDNVKWAFKTKQSFLLSSSHEIWGENSFVAITIRRLIGELESDAKEPNTLLLAPHFLNFVHYAINHSRGTASLGNWSLMDWNGLISQLLQIIANEKITNIGVLTETVQLLEVIITMQKRPQSFIKFNGLETVFKLIQKITFQPNAFEIWNQSHCLFRAFRYYLIS</sequence>
<reference evidence="1 2" key="1">
    <citation type="journal article" date="2013" name="Curr. Biol.">
        <title>The Genome of the Foraminiferan Reticulomyxa filosa.</title>
        <authorList>
            <person name="Glockner G."/>
            <person name="Hulsmann N."/>
            <person name="Schleicher M."/>
            <person name="Noegel A.A."/>
            <person name="Eichinger L."/>
            <person name="Gallinger C."/>
            <person name="Pawlowski J."/>
            <person name="Sierra R."/>
            <person name="Euteneuer U."/>
            <person name="Pillet L."/>
            <person name="Moustafa A."/>
            <person name="Platzer M."/>
            <person name="Groth M."/>
            <person name="Szafranski K."/>
            <person name="Schliwa M."/>
        </authorList>
    </citation>
    <scope>NUCLEOTIDE SEQUENCE [LARGE SCALE GENOMIC DNA]</scope>
</reference>
<dbReference type="Proteomes" id="UP000023152">
    <property type="component" value="Unassembled WGS sequence"/>
</dbReference>
<accession>X6L9M5</accession>
<name>X6L9M5_RETFI</name>
<keyword evidence="2" id="KW-1185">Reference proteome</keyword>
<proteinExistence type="predicted"/>
<comment type="caution">
    <text evidence="1">The sequence shown here is derived from an EMBL/GenBank/DDBJ whole genome shotgun (WGS) entry which is preliminary data.</text>
</comment>
<evidence type="ECO:0000313" key="2">
    <source>
        <dbReference type="Proteomes" id="UP000023152"/>
    </source>
</evidence>
<dbReference type="EMBL" id="ASPP01047790">
    <property type="protein sequence ID" value="ETN98060.1"/>
    <property type="molecule type" value="Genomic_DNA"/>
</dbReference>